<protein>
    <recommendedName>
        <fullName evidence="3 10">Thymidylate kinase</fullName>
        <ecNumber evidence="2 10">2.7.4.9</ecNumber>
    </recommendedName>
    <alternativeName>
        <fullName evidence="10">dTMP kinase</fullName>
    </alternativeName>
</protein>
<dbReference type="InterPro" id="IPR018095">
    <property type="entry name" value="Thymidylate_kin_CS"/>
</dbReference>
<evidence type="ECO:0000256" key="6">
    <source>
        <dbReference type="ARBA" id="ARBA00022741"/>
    </source>
</evidence>
<dbReference type="HAMAP" id="MF_00165">
    <property type="entry name" value="Thymidylate_kinase"/>
    <property type="match status" value="1"/>
</dbReference>
<dbReference type="NCBIfam" id="TIGR00041">
    <property type="entry name" value="DTMP_kinase"/>
    <property type="match status" value="1"/>
</dbReference>
<evidence type="ECO:0000256" key="1">
    <source>
        <dbReference type="ARBA" id="ARBA00009776"/>
    </source>
</evidence>
<feature type="domain" description="Thymidylate kinase-like" evidence="11">
    <location>
        <begin position="10"/>
        <end position="199"/>
    </location>
</feature>
<dbReference type="PROSITE" id="PS01331">
    <property type="entry name" value="THYMIDYLATE_KINASE"/>
    <property type="match status" value="1"/>
</dbReference>
<feature type="binding site" evidence="10">
    <location>
        <begin position="11"/>
        <end position="18"/>
    </location>
    <ligand>
        <name>ATP</name>
        <dbReference type="ChEBI" id="CHEBI:30616"/>
    </ligand>
</feature>
<evidence type="ECO:0000259" key="11">
    <source>
        <dbReference type="Pfam" id="PF02223"/>
    </source>
</evidence>
<dbReference type="PANTHER" id="PTHR10344:SF4">
    <property type="entry name" value="UMP-CMP KINASE 2, MITOCHONDRIAL"/>
    <property type="match status" value="1"/>
</dbReference>
<comment type="function">
    <text evidence="10">Phosphorylation of dTMP to form dTDP in both de novo and salvage pathways of dTTP synthesis.</text>
</comment>
<dbReference type="EMBL" id="JAOQIO010000088">
    <property type="protein sequence ID" value="MCU6794873.1"/>
    <property type="molecule type" value="Genomic_DNA"/>
</dbReference>
<organism evidence="12 13">
    <name type="scientific">Paenibacillus baimaensis</name>
    <dbReference type="NCBI Taxonomy" id="2982185"/>
    <lineage>
        <taxon>Bacteria</taxon>
        <taxon>Bacillati</taxon>
        <taxon>Bacillota</taxon>
        <taxon>Bacilli</taxon>
        <taxon>Bacillales</taxon>
        <taxon>Paenibacillaceae</taxon>
        <taxon>Paenibacillus</taxon>
    </lineage>
</organism>
<dbReference type="CDD" id="cd01672">
    <property type="entry name" value="TMPK"/>
    <property type="match status" value="1"/>
</dbReference>
<sequence length="210" mass="23757">MYKGFFITTEGCEGAGKTSIIHLLTNHLSALGYEVMTSREPGGIQIAEQIREVLLDTQNTRMDGRTEALLYAAARRQHLVEKIVPALQAGKVVICDRFIDSSLAYQGHARGLGIDEVLGINRFAIDQILPDLTIYLDVYPEVGLKRIHANEEREINRLDLEELAFHQKVREGYLILTERFPERIVTIDANVEIEAVFRQVKAAITHFLQK</sequence>
<keyword evidence="6 10" id="KW-0547">Nucleotide-binding</keyword>
<reference evidence="12 13" key="1">
    <citation type="submission" date="2022-09" db="EMBL/GenBank/DDBJ databases">
        <authorList>
            <person name="Han X.L."/>
            <person name="Wang Q."/>
            <person name="Lu T."/>
        </authorList>
    </citation>
    <scope>NUCLEOTIDE SEQUENCE [LARGE SCALE GENOMIC DNA]</scope>
    <source>
        <strain evidence="12 13">WQ 127069</strain>
    </source>
</reference>
<evidence type="ECO:0000256" key="2">
    <source>
        <dbReference type="ARBA" id="ARBA00012980"/>
    </source>
</evidence>
<keyword evidence="7 10" id="KW-0418">Kinase</keyword>
<dbReference type="EC" id="2.7.4.9" evidence="2 10"/>
<dbReference type="Pfam" id="PF02223">
    <property type="entry name" value="Thymidylate_kin"/>
    <property type="match status" value="1"/>
</dbReference>
<evidence type="ECO:0000313" key="12">
    <source>
        <dbReference type="EMBL" id="MCU6794873.1"/>
    </source>
</evidence>
<evidence type="ECO:0000256" key="9">
    <source>
        <dbReference type="ARBA" id="ARBA00048743"/>
    </source>
</evidence>
<evidence type="ECO:0000256" key="4">
    <source>
        <dbReference type="ARBA" id="ARBA00022679"/>
    </source>
</evidence>
<dbReference type="GO" id="GO:0004798">
    <property type="term" value="F:dTMP kinase activity"/>
    <property type="evidence" value="ECO:0007669"/>
    <property type="project" value="UniProtKB-EC"/>
</dbReference>
<dbReference type="InterPro" id="IPR027417">
    <property type="entry name" value="P-loop_NTPase"/>
</dbReference>
<comment type="similarity">
    <text evidence="1 10">Belongs to the thymidylate kinase family.</text>
</comment>
<keyword evidence="5 10" id="KW-0545">Nucleotide biosynthesis</keyword>
<proteinExistence type="inferred from homology"/>
<evidence type="ECO:0000256" key="10">
    <source>
        <dbReference type="HAMAP-Rule" id="MF_00165"/>
    </source>
</evidence>
<evidence type="ECO:0000256" key="7">
    <source>
        <dbReference type="ARBA" id="ARBA00022777"/>
    </source>
</evidence>
<dbReference type="InterPro" id="IPR018094">
    <property type="entry name" value="Thymidylate_kinase"/>
</dbReference>
<dbReference type="RefSeq" id="WP_076237257.1">
    <property type="nucleotide sequence ID" value="NZ_JAOQIO010000088.1"/>
</dbReference>
<keyword evidence="13" id="KW-1185">Reference proteome</keyword>
<dbReference type="SUPFAM" id="SSF52540">
    <property type="entry name" value="P-loop containing nucleoside triphosphate hydrolases"/>
    <property type="match status" value="1"/>
</dbReference>
<comment type="catalytic activity">
    <reaction evidence="9 10">
        <text>dTMP + ATP = dTDP + ADP</text>
        <dbReference type="Rhea" id="RHEA:13517"/>
        <dbReference type="ChEBI" id="CHEBI:30616"/>
        <dbReference type="ChEBI" id="CHEBI:58369"/>
        <dbReference type="ChEBI" id="CHEBI:63528"/>
        <dbReference type="ChEBI" id="CHEBI:456216"/>
        <dbReference type="EC" id="2.7.4.9"/>
    </reaction>
</comment>
<evidence type="ECO:0000256" key="8">
    <source>
        <dbReference type="ARBA" id="ARBA00022840"/>
    </source>
</evidence>
<gene>
    <name evidence="10 12" type="primary">tmk</name>
    <name evidence="12" type="ORF">OB236_22455</name>
</gene>
<evidence type="ECO:0000256" key="3">
    <source>
        <dbReference type="ARBA" id="ARBA00017144"/>
    </source>
</evidence>
<dbReference type="Gene3D" id="3.40.50.300">
    <property type="entry name" value="P-loop containing nucleotide triphosphate hydrolases"/>
    <property type="match status" value="1"/>
</dbReference>
<keyword evidence="8 10" id="KW-0067">ATP-binding</keyword>
<evidence type="ECO:0000256" key="5">
    <source>
        <dbReference type="ARBA" id="ARBA00022727"/>
    </source>
</evidence>
<dbReference type="Proteomes" id="UP001652445">
    <property type="component" value="Unassembled WGS sequence"/>
</dbReference>
<keyword evidence="4 10" id="KW-0808">Transferase</keyword>
<dbReference type="InterPro" id="IPR039430">
    <property type="entry name" value="Thymidylate_kin-like_dom"/>
</dbReference>
<dbReference type="PANTHER" id="PTHR10344">
    <property type="entry name" value="THYMIDYLATE KINASE"/>
    <property type="match status" value="1"/>
</dbReference>
<accession>A0ABT2UJT2</accession>
<comment type="caution">
    <text evidence="12">The sequence shown here is derived from an EMBL/GenBank/DDBJ whole genome shotgun (WGS) entry which is preliminary data.</text>
</comment>
<name>A0ABT2UJT2_9BACL</name>
<evidence type="ECO:0000313" key="13">
    <source>
        <dbReference type="Proteomes" id="UP001652445"/>
    </source>
</evidence>